<comment type="subcellular location">
    <subcellularLocation>
        <location evidence="1">Membrane</location>
        <topology evidence="1">Single-pass membrane protein</topology>
    </subcellularLocation>
</comment>
<reference evidence="8" key="2">
    <citation type="journal article" date="2014" name="Nat. Commun.">
        <title>The cavefish genome reveals candidate genes for eye loss.</title>
        <authorList>
            <person name="McGaugh S.E."/>
            <person name="Gross J.B."/>
            <person name="Aken B."/>
            <person name="Blin M."/>
            <person name="Borowsky R."/>
            <person name="Chalopin D."/>
            <person name="Hinaux H."/>
            <person name="Jeffery W.R."/>
            <person name="Keene A."/>
            <person name="Ma L."/>
            <person name="Minx P."/>
            <person name="Murphy D."/>
            <person name="O'Quin K.E."/>
            <person name="Retaux S."/>
            <person name="Rohner N."/>
            <person name="Searle S.M."/>
            <person name="Stahl B.A."/>
            <person name="Tabin C."/>
            <person name="Volff J.N."/>
            <person name="Yoshizawa M."/>
            <person name="Warren W.C."/>
        </authorList>
    </citation>
    <scope>NUCLEOTIDE SEQUENCE [LARGE SCALE GENOMIC DNA]</scope>
    <source>
        <strain evidence="8">female</strain>
    </source>
</reference>
<reference evidence="8" key="1">
    <citation type="submission" date="2013-03" db="EMBL/GenBank/DDBJ databases">
        <authorList>
            <person name="Jeffery W."/>
            <person name="Warren W."/>
            <person name="Wilson R.K."/>
        </authorList>
    </citation>
    <scope>NUCLEOTIDE SEQUENCE</scope>
    <source>
        <strain evidence="8">female</strain>
    </source>
</reference>
<organism evidence="7 8">
    <name type="scientific">Astyanax mexicanus</name>
    <name type="common">Blind cave fish</name>
    <name type="synonym">Astyanax fasciatus mexicanus</name>
    <dbReference type="NCBI Taxonomy" id="7994"/>
    <lineage>
        <taxon>Eukaryota</taxon>
        <taxon>Metazoa</taxon>
        <taxon>Chordata</taxon>
        <taxon>Craniata</taxon>
        <taxon>Vertebrata</taxon>
        <taxon>Euteleostomi</taxon>
        <taxon>Actinopterygii</taxon>
        <taxon>Neopterygii</taxon>
        <taxon>Teleostei</taxon>
        <taxon>Ostariophysi</taxon>
        <taxon>Characiformes</taxon>
        <taxon>Characoidei</taxon>
        <taxon>Acestrorhamphidae</taxon>
        <taxon>Acestrorhamphinae</taxon>
        <taxon>Astyanax</taxon>
    </lineage>
</organism>
<dbReference type="InParanoid" id="A0A3B1J783"/>
<sequence length="616" mass="67241">MHFYTCAPASLHLHLFTCPPASLHLHLFTCPPASLHLSTCISPPAHLHLSTCAPASLHLRACISTPAHLHLYTCAPASLHLRTCISTPVRLHLYTCISPPARLHLYTCAHASLHLSTCISSPVHLHLSPAHLHLYTCISSPVHLHLYTCAPASLHLRTWNRTLPSFLTYVDKQDIKSDGDLLHCVCAACVTGLLPPCLFLLAVDGTDGETLWERPLAAEFDWVQCGVGGDEGKGKTCLVAHADNFTAINTHTGTAQSLTHTGTAQSLTHTQVLHSPLTHTHRYCTSLTHLVFFSGKSGNVIGSKVDMDSGETLEHLQFTTSSGAQYLLLHTDAGLYAVGLWRLAEKAGLKSSLKKEDSWEKRAKPAGLIPLYELGSLRRVLLVKGSGDSSPSVLLCTPTSVQLLTHNTLSISWTTNTSMLLSTPSFGHYNTDGVPDVVLEEDQGNTTKRVVILDGKTGRVLWSASLLFWTQSPRPTSVLTLNSYSVFMLWGERLSHSNKTSFAAEEHSTFLLHPNHPQVLLERRNPTQNIMSFKAVLLERGRHACYLVLSGADGTQVDDAVLSGAEPVVLTKRKIKDDVLESSVLGVGGDEGVAVSRDQEESVREAFHRLRFSDEK</sequence>
<dbReference type="STRING" id="7994.ENSAMXP00000037751"/>
<evidence type="ECO:0000256" key="5">
    <source>
        <dbReference type="ARBA" id="ARBA00025791"/>
    </source>
</evidence>
<reference evidence="7" key="3">
    <citation type="submission" date="2025-08" db="UniProtKB">
        <authorList>
            <consortium name="Ensembl"/>
        </authorList>
    </citation>
    <scope>IDENTIFICATION</scope>
</reference>
<evidence type="ECO:0000259" key="6">
    <source>
        <dbReference type="Pfam" id="PF23727"/>
    </source>
</evidence>
<dbReference type="InterPro" id="IPR045232">
    <property type="entry name" value="FAM234"/>
</dbReference>
<keyword evidence="4" id="KW-0472">Membrane</keyword>
<dbReference type="InterPro" id="IPR055409">
    <property type="entry name" value="Beta-prop_FAM234A_B"/>
</dbReference>
<dbReference type="PANTHER" id="PTHR21419">
    <property type="match status" value="1"/>
</dbReference>
<evidence type="ECO:0000256" key="3">
    <source>
        <dbReference type="ARBA" id="ARBA00022989"/>
    </source>
</evidence>
<dbReference type="AlphaFoldDB" id="A0A3B1J783"/>
<dbReference type="GeneTree" id="ENSGT00530000063694"/>
<evidence type="ECO:0000313" key="7">
    <source>
        <dbReference type="Ensembl" id="ENSAMXP00000037751.1"/>
    </source>
</evidence>
<dbReference type="Ensembl" id="ENSAMXT00000053813.1">
    <property type="protein sequence ID" value="ENSAMXP00000037751.1"/>
    <property type="gene ID" value="ENSAMXG00000015595.2"/>
</dbReference>
<keyword evidence="8" id="KW-1185">Reference proteome</keyword>
<dbReference type="SUPFAM" id="SSF50998">
    <property type="entry name" value="Quinoprotein alcohol dehydrogenase-like"/>
    <property type="match status" value="1"/>
</dbReference>
<accession>A0A3B1J783</accession>
<feature type="domain" description="FAM234A/B beta-propeller" evidence="6">
    <location>
        <begin position="191"/>
        <end position="613"/>
    </location>
</feature>
<dbReference type="InterPro" id="IPR011047">
    <property type="entry name" value="Quinoprotein_ADH-like_sf"/>
</dbReference>
<evidence type="ECO:0000256" key="2">
    <source>
        <dbReference type="ARBA" id="ARBA00022692"/>
    </source>
</evidence>
<dbReference type="Proteomes" id="UP000018467">
    <property type="component" value="Unassembled WGS sequence"/>
</dbReference>
<evidence type="ECO:0000256" key="1">
    <source>
        <dbReference type="ARBA" id="ARBA00004167"/>
    </source>
</evidence>
<dbReference type="PANTHER" id="PTHR21419:SF7">
    <property type="entry name" value="PROTEIN FAM234A"/>
    <property type="match status" value="1"/>
</dbReference>
<keyword evidence="3" id="KW-1133">Transmembrane helix</keyword>
<evidence type="ECO:0000256" key="4">
    <source>
        <dbReference type="ARBA" id="ARBA00023136"/>
    </source>
</evidence>
<dbReference type="Bgee" id="ENSAMXG00000015595">
    <property type="expression patterns" value="Expressed in mesonephros and 14 other cell types or tissues"/>
</dbReference>
<name>A0A3B1J783_ASTMX</name>
<dbReference type="Pfam" id="PF23727">
    <property type="entry name" value="Beta-prop_FAM234A_B"/>
    <property type="match status" value="1"/>
</dbReference>
<keyword evidence="2" id="KW-0812">Transmembrane</keyword>
<protein>
    <submittedName>
        <fullName evidence="7">Family with sequence similarity 234 member A</fullName>
    </submittedName>
</protein>
<evidence type="ECO:0000313" key="8">
    <source>
        <dbReference type="Proteomes" id="UP000018467"/>
    </source>
</evidence>
<comment type="similarity">
    <text evidence="5">Belongs to the FAM234 family.</text>
</comment>
<proteinExistence type="inferred from homology"/>
<reference evidence="7" key="4">
    <citation type="submission" date="2025-09" db="UniProtKB">
        <authorList>
            <consortium name="Ensembl"/>
        </authorList>
    </citation>
    <scope>IDENTIFICATION</scope>
</reference>
<dbReference type="GO" id="GO:0016020">
    <property type="term" value="C:membrane"/>
    <property type="evidence" value="ECO:0007669"/>
    <property type="project" value="UniProtKB-SubCell"/>
</dbReference>